<dbReference type="AlphaFoldDB" id="A0ABD5E0U9"/>
<comment type="caution">
    <text evidence="1">The sequence shown here is derived from an EMBL/GenBank/DDBJ whole genome shotgun (WGS) entry which is preliminary data.</text>
</comment>
<gene>
    <name evidence="1" type="ORF">RM574_06085</name>
</gene>
<proteinExistence type="predicted"/>
<sequence length="109" mass="10833">MPVIQVTAPRATEPARDLARLTSLCTAVADALGLPPSGVVATLCEAAVTTTGDGPAGAWPLAVLHGSDRGEHAMTSALAAAARSLAEGWGVPPGEVWVSWSVGTAPAHG</sequence>
<name>A0ABD5E0U9_9ACTN</name>
<protein>
    <submittedName>
        <fullName evidence="1">Uncharacterized protein</fullName>
    </submittedName>
</protein>
<dbReference type="RefSeq" id="WP_043253709.1">
    <property type="nucleotide sequence ID" value="NZ_JAVRER010000007.1"/>
</dbReference>
<dbReference type="EMBL" id="JAVRER010000007">
    <property type="protein sequence ID" value="MDT0415056.1"/>
    <property type="molecule type" value="Genomic_DNA"/>
</dbReference>
<accession>A0ABD5E0U9</accession>
<organism evidence="1 2">
    <name type="scientific">Streptomyces evansiae</name>
    <dbReference type="NCBI Taxonomy" id="3075535"/>
    <lineage>
        <taxon>Bacteria</taxon>
        <taxon>Bacillati</taxon>
        <taxon>Actinomycetota</taxon>
        <taxon>Actinomycetes</taxon>
        <taxon>Kitasatosporales</taxon>
        <taxon>Streptomycetaceae</taxon>
        <taxon>Streptomyces</taxon>
    </lineage>
</organism>
<evidence type="ECO:0000313" key="1">
    <source>
        <dbReference type="EMBL" id="MDT0415056.1"/>
    </source>
</evidence>
<evidence type="ECO:0000313" key="2">
    <source>
        <dbReference type="Proteomes" id="UP001183607"/>
    </source>
</evidence>
<reference evidence="2" key="1">
    <citation type="submission" date="2023-07" db="EMBL/GenBank/DDBJ databases">
        <title>30 novel species of actinomycetes from the DSMZ collection.</title>
        <authorList>
            <person name="Nouioui I."/>
        </authorList>
    </citation>
    <scope>NUCLEOTIDE SEQUENCE [LARGE SCALE GENOMIC DNA]</scope>
    <source>
        <strain evidence="2">DSM 41982</strain>
    </source>
</reference>
<dbReference type="Proteomes" id="UP001183607">
    <property type="component" value="Unassembled WGS sequence"/>
</dbReference>